<dbReference type="PANTHER" id="PTHR34294:SF1">
    <property type="entry name" value="TRANSCRIPTIONAL REGULATOR LSRR"/>
    <property type="match status" value="1"/>
</dbReference>
<dbReference type="Proteomes" id="UP000608530">
    <property type="component" value="Unassembled WGS sequence"/>
</dbReference>
<evidence type="ECO:0000259" key="5">
    <source>
        <dbReference type="Pfam" id="PF04198"/>
    </source>
</evidence>
<keyword evidence="7" id="KW-1185">Reference proteome</keyword>
<evidence type="ECO:0000256" key="1">
    <source>
        <dbReference type="ARBA" id="ARBA00010466"/>
    </source>
</evidence>
<keyword evidence="3" id="KW-0238">DNA-binding</keyword>
<dbReference type="Gene3D" id="3.40.50.1360">
    <property type="match status" value="1"/>
</dbReference>
<evidence type="ECO:0000256" key="4">
    <source>
        <dbReference type="ARBA" id="ARBA00023163"/>
    </source>
</evidence>
<dbReference type="EMBL" id="JAEHOH010000007">
    <property type="protein sequence ID" value="MBK0418641.1"/>
    <property type="molecule type" value="Genomic_DNA"/>
</dbReference>
<feature type="domain" description="Sugar-binding" evidence="5">
    <location>
        <begin position="61"/>
        <end position="305"/>
    </location>
</feature>
<comment type="caution">
    <text evidence="6">The sequence shown here is derived from an EMBL/GenBank/DDBJ whole genome shotgun (WGS) entry which is preliminary data.</text>
</comment>
<dbReference type="Pfam" id="PF04198">
    <property type="entry name" value="Sugar-bind"/>
    <property type="match status" value="1"/>
</dbReference>
<reference evidence="6" key="1">
    <citation type="submission" date="2020-12" db="EMBL/GenBank/DDBJ databases">
        <title>Leucobacter sp. CAS1, isolated from Chromium sludge.</title>
        <authorList>
            <person name="Xu Z."/>
        </authorList>
    </citation>
    <scope>NUCLEOTIDE SEQUENCE</scope>
    <source>
        <strain evidence="6">CSA1</strain>
    </source>
</reference>
<comment type="similarity">
    <text evidence="1">Belongs to the SorC transcriptional regulatory family.</text>
</comment>
<dbReference type="InterPro" id="IPR037171">
    <property type="entry name" value="NagB/RpiA_transferase-like"/>
</dbReference>
<dbReference type="InterPro" id="IPR036388">
    <property type="entry name" value="WH-like_DNA-bd_sf"/>
</dbReference>
<dbReference type="InterPro" id="IPR007324">
    <property type="entry name" value="Sugar-bd_dom_put"/>
</dbReference>
<evidence type="ECO:0000313" key="6">
    <source>
        <dbReference type="EMBL" id="MBK0418641.1"/>
    </source>
</evidence>
<evidence type="ECO:0000256" key="3">
    <source>
        <dbReference type="ARBA" id="ARBA00023125"/>
    </source>
</evidence>
<dbReference type="GO" id="GO:0030246">
    <property type="term" value="F:carbohydrate binding"/>
    <property type="evidence" value="ECO:0007669"/>
    <property type="project" value="InterPro"/>
</dbReference>
<evidence type="ECO:0000313" key="7">
    <source>
        <dbReference type="Proteomes" id="UP000608530"/>
    </source>
</evidence>
<gene>
    <name evidence="6" type="ORF">JD276_06285</name>
</gene>
<proteinExistence type="inferred from homology"/>
<dbReference type="PANTHER" id="PTHR34294">
    <property type="entry name" value="TRANSCRIPTIONAL REGULATOR-RELATED"/>
    <property type="match status" value="1"/>
</dbReference>
<dbReference type="Gene3D" id="1.10.10.10">
    <property type="entry name" value="Winged helix-like DNA-binding domain superfamily/Winged helix DNA-binding domain"/>
    <property type="match status" value="1"/>
</dbReference>
<dbReference type="GO" id="GO:0003677">
    <property type="term" value="F:DNA binding"/>
    <property type="evidence" value="ECO:0007669"/>
    <property type="project" value="UniProtKB-KW"/>
</dbReference>
<sequence>MSTEDTRLAEVASRHYVDGRSRVDIAKEMGVSRFVVARLLAQAREQGVVRFEIGSPGGLDLERSLALQSRFGLRRAVVVFAPTTAPESIQQALGRAAADLMSEITAEGDVIGVTAGRTLRQMAARLGALAQADVVQLGGVAAGLQESGVELVRRIARISGGTPYPLLTPLLTQSPEAARHLREEPGVRDTISRFETVTCAYVGVGSWDPPDSQVYLNAQRVGLLDRLLERGVQAELGTVLLDGRGAEISDAEQQRVGIDGETLRRIPEVVAVAGGPRKTAAIRAALRSGLVTTLVCDAATATQLLLDEDESHGSTEDTEDGV</sequence>
<dbReference type="AlphaFoldDB" id="A0A934UUP3"/>
<evidence type="ECO:0000256" key="2">
    <source>
        <dbReference type="ARBA" id="ARBA00023015"/>
    </source>
</evidence>
<name>A0A934UUP3_9MICO</name>
<keyword evidence="4" id="KW-0804">Transcription</keyword>
<accession>A0A934UUP3</accession>
<dbReference type="RefSeq" id="WP_200114809.1">
    <property type="nucleotide sequence ID" value="NZ_JAEHOH010000007.1"/>
</dbReference>
<dbReference type="InterPro" id="IPR051054">
    <property type="entry name" value="SorC_transcr_regulators"/>
</dbReference>
<dbReference type="SUPFAM" id="SSF100950">
    <property type="entry name" value="NagB/RpiA/CoA transferase-like"/>
    <property type="match status" value="1"/>
</dbReference>
<protein>
    <submittedName>
        <fullName evidence="6">Transcriptional regulator</fullName>
    </submittedName>
</protein>
<keyword evidence="2" id="KW-0805">Transcription regulation</keyword>
<organism evidence="6 7">
    <name type="scientific">Leucobacter chromiisoli</name>
    <dbReference type="NCBI Taxonomy" id="2796471"/>
    <lineage>
        <taxon>Bacteria</taxon>
        <taxon>Bacillati</taxon>
        <taxon>Actinomycetota</taxon>
        <taxon>Actinomycetes</taxon>
        <taxon>Micrococcales</taxon>
        <taxon>Microbacteriaceae</taxon>
        <taxon>Leucobacter</taxon>
    </lineage>
</organism>